<dbReference type="InterPro" id="IPR050588">
    <property type="entry name" value="WNK_Ser-Thr_kinase"/>
</dbReference>
<evidence type="ECO:0000256" key="5">
    <source>
        <dbReference type="ARBA" id="ARBA00048679"/>
    </source>
</evidence>
<sequence length="269" mass="30790">MRSEEATKVSYKGFDVVDGMEITWNKLYGNDLSNAAEQVEKRLDSLLKPLRHKNIIKSYRTWVDHESGSINVITRSFTSGNLREFRRKHRSVDVIVIKNWARQILQALIYTTSECLKIEEGNKGKLQAANRILLGKVKDIQVRQFIEKCLVPTSTMAFPSVEELLKHPFLEKTSTSLPMGMVREADRHPVSVTEFKALNKRNEFRLTGERRDENSASFVLRIADLFHRGRVANIEFTFCVDTDTTISVAGEMVQELGLQMEDVSLIVEL</sequence>
<dbReference type="EMBL" id="WJXA01000004">
    <property type="protein sequence ID" value="KAF7146512.1"/>
    <property type="molecule type" value="Genomic_DNA"/>
</dbReference>
<dbReference type="EC" id="2.7.11.1" evidence="1"/>
<gene>
    <name evidence="6" type="ORF">RHSIM_Rhsim04G0117200</name>
</gene>
<keyword evidence="2" id="KW-0723">Serine/threonine-protein kinase</keyword>
<protein>
    <recommendedName>
        <fullName evidence="1">non-specific serine/threonine protein kinase</fullName>
        <ecNumber evidence="1">2.7.11.1</ecNumber>
    </recommendedName>
</protein>
<proteinExistence type="predicted"/>
<comment type="caution">
    <text evidence="6">The sequence shown here is derived from an EMBL/GenBank/DDBJ whole genome shotgun (WGS) entry which is preliminary data.</text>
</comment>
<dbReference type="AlphaFoldDB" id="A0A834H308"/>
<evidence type="ECO:0000256" key="4">
    <source>
        <dbReference type="ARBA" id="ARBA00047899"/>
    </source>
</evidence>
<keyword evidence="3" id="KW-0808">Transferase</keyword>
<dbReference type="InterPro" id="IPR011009">
    <property type="entry name" value="Kinase-like_dom_sf"/>
</dbReference>
<dbReference type="GO" id="GO:0004674">
    <property type="term" value="F:protein serine/threonine kinase activity"/>
    <property type="evidence" value="ECO:0007669"/>
    <property type="project" value="UniProtKB-KW"/>
</dbReference>
<evidence type="ECO:0000313" key="6">
    <source>
        <dbReference type="EMBL" id="KAF7146512.1"/>
    </source>
</evidence>
<evidence type="ECO:0000256" key="2">
    <source>
        <dbReference type="ARBA" id="ARBA00022527"/>
    </source>
</evidence>
<reference evidence="6" key="1">
    <citation type="submission" date="2019-11" db="EMBL/GenBank/DDBJ databases">
        <authorList>
            <person name="Liu Y."/>
            <person name="Hou J."/>
            <person name="Li T.-Q."/>
            <person name="Guan C.-H."/>
            <person name="Wu X."/>
            <person name="Wu H.-Z."/>
            <person name="Ling F."/>
            <person name="Zhang R."/>
            <person name="Shi X.-G."/>
            <person name="Ren J.-P."/>
            <person name="Chen E.-F."/>
            <person name="Sun J.-M."/>
        </authorList>
    </citation>
    <scope>NUCLEOTIDE SEQUENCE</scope>
    <source>
        <strain evidence="6">Adult_tree_wgs_1</strain>
        <tissue evidence="6">Leaves</tissue>
    </source>
</reference>
<dbReference type="SUPFAM" id="SSF56112">
    <property type="entry name" value="Protein kinase-like (PK-like)"/>
    <property type="match status" value="1"/>
</dbReference>
<keyword evidence="7" id="KW-1185">Reference proteome</keyword>
<dbReference type="OrthoDB" id="1484600at2759"/>
<dbReference type="Gene3D" id="3.30.200.20">
    <property type="entry name" value="Phosphorylase Kinase, domain 1"/>
    <property type="match status" value="1"/>
</dbReference>
<evidence type="ECO:0000313" key="7">
    <source>
        <dbReference type="Proteomes" id="UP000626092"/>
    </source>
</evidence>
<comment type="catalytic activity">
    <reaction evidence="5">
        <text>L-seryl-[protein] + ATP = O-phospho-L-seryl-[protein] + ADP + H(+)</text>
        <dbReference type="Rhea" id="RHEA:17989"/>
        <dbReference type="Rhea" id="RHEA-COMP:9863"/>
        <dbReference type="Rhea" id="RHEA-COMP:11604"/>
        <dbReference type="ChEBI" id="CHEBI:15378"/>
        <dbReference type="ChEBI" id="CHEBI:29999"/>
        <dbReference type="ChEBI" id="CHEBI:30616"/>
        <dbReference type="ChEBI" id="CHEBI:83421"/>
        <dbReference type="ChEBI" id="CHEBI:456216"/>
        <dbReference type="EC" id="2.7.11.1"/>
    </reaction>
</comment>
<dbReference type="PANTHER" id="PTHR13902">
    <property type="entry name" value="SERINE/THREONINE-PROTEIN KINASE WNK WITH NO LYSINE -RELATED"/>
    <property type="match status" value="1"/>
</dbReference>
<accession>A0A834H308</accession>
<evidence type="ECO:0000256" key="3">
    <source>
        <dbReference type="ARBA" id="ARBA00022777"/>
    </source>
</evidence>
<dbReference type="Proteomes" id="UP000626092">
    <property type="component" value="Unassembled WGS sequence"/>
</dbReference>
<keyword evidence="3" id="KW-0418">Kinase</keyword>
<comment type="catalytic activity">
    <reaction evidence="4">
        <text>L-threonyl-[protein] + ATP = O-phospho-L-threonyl-[protein] + ADP + H(+)</text>
        <dbReference type="Rhea" id="RHEA:46608"/>
        <dbReference type="Rhea" id="RHEA-COMP:11060"/>
        <dbReference type="Rhea" id="RHEA-COMP:11605"/>
        <dbReference type="ChEBI" id="CHEBI:15378"/>
        <dbReference type="ChEBI" id="CHEBI:30013"/>
        <dbReference type="ChEBI" id="CHEBI:30616"/>
        <dbReference type="ChEBI" id="CHEBI:61977"/>
        <dbReference type="ChEBI" id="CHEBI:456216"/>
        <dbReference type="EC" id="2.7.11.1"/>
    </reaction>
</comment>
<name>A0A834H308_RHOSS</name>
<evidence type="ECO:0000256" key="1">
    <source>
        <dbReference type="ARBA" id="ARBA00012513"/>
    </source>
</evidence>
<organism evidence="6 7">
    <name type="scientific">Rhododendron simsii</name>
    <name type="common">Sims's rhododendron</name>
    <dbReference type="NCBI Taxonomy" id="118357"/>
    <lineage>
        <taxon>Eukaryota</taxon>
        <taxon>Viridiplantae</taxon>
        <taxon>Streptophyta</taxon>
        <taxon>Embryophyta</taxon>
        <taxon>Tracheophyta</taxon>
        <taxon>Spermatophyta</taxon>
        <taxon>Magnoliopsida</taxon>
        <taxon>eudicotyledons</taxon>
        <taxon>Gunneridae</taxon>
        <taxon>Pentapetalae</taxon>
        <taxon>asterids</taxon>
        <taxon>Ericales</taxon>
        <taxon>Ericaceae</taxon>
        <taxon>Ericoideae</taxon>
        <taxon>Rhodoreae</taxon>
        <taxon>Rhododendron</taxon>
    </lineage>
</organism>